<dbReference type="Pfam" id="PF00777">
    <property type="entry name" value="Glyco_transf_29"/>
    <property type="match status" value="1"/>
</dbReference>
<evidence type="ECO:0000313" key="11">
    <source>
        <dbReference type="EMBL" id="PIK32966.1"/>
    </source>
</evidence>
<dbReference type="CDD" id="cd23963">
    <property type="entry name" value="GT29_ST8SIA"/>
    <property type="match status" value="1"/>
</dbReference>
<keyword evidence="3 11" id="KW-0328">Glycosyltransferase</keyword>
<dbReference type="STRING" id="307972.A0A2G8JB47"/>
<keyword evidence="7" id="KW-1133">Transmembrane helix</keyword>
<keyword evidence="12" id="KW-1185">Reference proteome</keyword>
<evidence type="ECO:0000256" key="10">
    <source>
        <dbReference type="ARBA" id="ARBA00023180"/>
    </source>
</evidence>
<proteinExistence type="inferred from homology"/>
<evidence type="ECO:0000256" key="8">
    <source>
        <dbReference type="ARBA" id="ARBA00023034"/>
    </source>
</evidence>
<reference evidence="11 12" key="1">
    <citation type="journal article" date="2017" name="PLoS Biol.">
        <title>The sea cucumber genome provides insights into morphological evolution and visceral regeneration.</title>
        <authorList>
            <person name="Zhang X."/>
            <person name="Sun L."/>
            <person name="Yuan J."/>
            <person name="Sun Y."/>
            <person name="Gao Y."/>
            <person name="Zhang L."/>
            <person name="Li S."/>
            <person name="Dai H."/>
            <person name="Hamel J.F."/>
            <person name="Liu C."/>
            <person name="Yu Y."/>
            <person name="Liu S."/>
            <person name="Lin W."/>
            <person name="Guo K."/>
            <person name="Jin S."/>
            <person name="Xu P."/>
            <person name="Storey K.B."/>
            <person name="Huan P."/>
            <person name="Zhang T."/>
            <person name="Zhou Y."/>
            <person name="Zhang J."/>
            <person name="Lin C."/>
            <person name="Li X."/>
            <person name="Xing L."/>
            <person name="Huo D."/>
            <person name="Sun M."/>
            <person name="Wang L."/>
            <person name="Mercier A."/>
            <person name="Li F."/>
            <person name="Yang H."/>
            <person name="Xiang J."/>
        </authorList>
    </citation>
    <scope>NUCLEOTIDE SEQUENCE [LARGE SCALE GENOMIC DNA]</scope>
    <source>
        <strain evidence="11">Shaxun</strain>
        <tissue evidence="11">Muscle</tissue>
    </source>
</reference>
<dbReference type="PANTHER" id="PTHR11987:SF52">
    <property type="entry name" value="CMP-N-ACETYLNEURAMINATE-POLY-ALPHA-2, 8-SIALYLTRANSFERASE-LIKE ISOFORM X1"/>
    <property type="match status" value="1"/>
</dbReference>
<name>A0A2G8JB47_STIJA</name>
<dbReference type="InterPro" id="IPR038578">
    <property type="entry name" value="GT29-like_sf"/>
</dbReference>
<evidence type="ECO:0000256" key="2">
    <source>
        <dbReference type="ARBA" id="ARBA00006003"/>
    </source>
</evidence>
<dbReference type="GO" id="GO:0000139">
    <property type="term" value="C:Golgi membrane"/>
    <property type="evidence" value="ECO:0007669"/>
    <property type="project" value="UniProtKB-SubCell"/>
</dbReference>
<dbReference type="GO" id="GO:0009311">
    <property type="term" value="P:oligosaccharide metabolic process"/>
    <property type="evidence" value="ECO:0007669"/>
    <property type="project" value="TreeGrafter"/>
</dbReference>
<protein>
    <submittedName>
        <fullName evidence="11">Putative CMP-N-acetylneuraminate-poly-alpha-2,8-sialyltransferase</fullName>
    </submittedName>
</protein>
<evidence type="ECO:0000256" key="3">
    <source>
        <dbReference type="ARBA" id="ARBA00022676"/>
    </source>
</evidence>
<accession>A0A2G8JB47</accession>
<keyword evidence="6" id="KW-0735">Signal-anchor</keyword>
<comment type="caution">
    <text evidence="11">The sequence shown here is derived from an EMBL/GenBank/DDBJ whole genome shotgun (WGS) entry which is preliminary data.</text>
</comment>
<dbReference type="InterPro" id="IPR001675">
    <property type="entry name" value="Glyco_trans_29"/>
</dbReference>
<dbReference type="InterPro" id="IPR050943">
    <property type="entry name" value="Glycosyltr_29_Sialyltrsf"/>
</dbReference>
<comment type="similarity">
    <text evidence="2">Belongs to the glycosyltransferase 29 family.</text>
</comment>
<evidence type="ECO:0000256" key="9">
    <source>
        <dbReference type="ARBA" id="ARBA00023136"/>
    </source>
</evidence>
<sequence>MKHQPKKCTSKQSVLPKLGFSELIKEFFTGKISHENCIVARLLSHKTNHRQTTDMRNRRKWRTLIKNSRCGREINSYDFVMRANLAPIKPFAEDVGIKTNLTILNYESLHSLYHSLYTFEFKLDHHDELLSRLRFLNDSVMWFSKSMNFKETRNYLKSVAYVLKSHYSLPLRVAYTWQSVSIERYWRLKHYASSGFNLFAVAQTFCSEITLYGFYPFEKDENGFRLRHHYYDAEPSDFFTSVHNMPAEYELLTRLQDEGQIRLVIDRCSTNDVDSNEPIRNEEDEEKLVDPARLFTIKNQTKEESITNDIRQKNGQKGTL</sequence>
<dbReference type="EMBL" id="MRZV01002887">
    <property type="protein sequence ID" value="PIK32966.1"/>
    <property type="molecule type" value="Genomic_DNA"/>
</dbReference>
<gene>
    <name evidence="11" type="ORF">BSL78_30222</name>
</gene>
<evidence type="ECO:0000256" key="4">
    <source>
        <dbReference type="ARBA" id="ARBA00022679"/>
    </source>
</evidence>
<dbReference type="Gene3D" id="3.90.1480.20">
    <property type="entry name" value="Glycosyl transferase family 29"/>
    <property type="match status" value="1"/>
</dbReference>
<dbReference type="OrthoDB" id="10264956at2759"/>
<dbReference type="PANTHER" id="PTHR11987">
    <property type="entry name" value="ALPHA-2,8-SIALYLTRANSFERASE"/>
    <property type="match status" value="1"/>
</dbReference>
<keyword evidence="4 11" id="KW-0808">Transferase</keyword>
<dbReference type="AlphaFoldDB" id="A0A2G8JB47"/>
<keyword evidence="8" id="KW-0333">Golgi apparatus</keyword>
<evidence type="ECO:0000313" key="12">
    <source>
        <dbReference type="Proteomes" id="UP000230750"/>
    </source>
</evidence>
<evidence type="ECO:0000256" key="1">
    <source>
        <dbReference type="ARBA" id="ARBA00004323"/>
    </source>
</evidence>
<keyword evidence="5" id="KW-0812">Transmembrane</keyword>
<dbReference type="GO" id="GO:0003828">
    <property type="term" value="F:alpha-N-acetylneuraminate alpha-2,8-sialyltransferase activity"/>
    <property type="evidence" value="ECO:0007669"/>
    <property type="project" value="TreeGrafter"/>
</dbReference>
<keyword evidence="9" id="KW-0472">Membrane</keyword>
<dbReference type="GO" id="GO:0006491">
    <property type="term" value="P:N-glycan processing"/>
    <property type="evidence" value="ECO:0007669"/>
    <property type="project" value="TreeGrafter"/>
</dbReference>
<evidence type="ECO:0000256" key="6">
    <source>
        <dbReference type="ARBA" id="ARBA00022968"/>
    </source>
</evidence>
<dbReference type="Proteomes" id="UP000230750">
    <property type="component" value="Unassembled WGS sequence"/>
</dbReference>
<comment type="subcellular location">
    <subcellularLocation>
        <location evidence="1">Golgi apparatus membrane</location>
        <topology evidence="1">Single-pass type II membrane protein</topology>
    </subcellularLocation>
</comment>
<evidence type="ECO:0000256" key="7">
    <source>
        <dbReference type="ARBA" id="ARBA00022989"/>
    </source>
</evidence>
<evidence type="ECO:0000256" key="5">
    <source>
        <dbReference type="ARBA" id="ARBA00022692"/>
    </source>
</evidence>
<organism evidence="11 12">
    <name type="scientific">Stichopus japonicus</name>
    <name type="common">Sea cucumber</name>
    <dbReference type="NCBI Taxonomy" id="307972"/>
    <lineage>
        <taxon>Eukaryota</taxon>
        <taxon>Metazoa</taxon>
        <taxon>Echinodermata</taxon>
        <taxon>Eleutherozoa</taxon>
        <taxon>Echinozoa</taxon>
        <taxon>Holothuroidea</taxon>
        <taxon>Aspidochirotacea</taxon>
        <taxon>Aspidochirotida</taxon>
        <taxon>Stichopodidae</taxon>
        <taxon>Apostichopus</taxon>
    </lineage>
</organism>
<keyword evidence="10" id="KW-0325">Glycoprotein</keyword>